<protein>
    <recommendedName>
        <fullName evidence="4">DUF4345 domain-containing protein</fullName>
    </recommendedName>
</protein>
<feature type="transmembrane region" description="Helical" evidence="1">
    <location>
        <begin position="78"/>
        <end position="99"/>
    </location>
</feature>
<comment type="caution">
    <text evidence="2">The sequence shown here is derived from an EMBL/GenBank/DDBJ whole genome shotgun (WGS) entry which is preliminary data.</text>
</comment>
<name>A0ABV5J7G1_9BACT</name>
<keyword evidence="1" id="KW-1133">Transmembrane helix</keyword>
<gene>
    <name evidence="2" type="ORF">ACFFUR_13160</name>
</gene>
<accession>A0ABV5J7G1</accession>
<proteinExistence type="predicted"/>
<evidence type="ECO:0000256" key="1">
    <source>
        <dbReference type="SAM" id="Phobius"/>
    </source>
</evidence>
<feature type="transmembrane region" description="Helical" evidence="1">
    <location>
        <begin position="111"/>
        <end position="131"/>
    </location>
</feature>
<evidence type="ECO:0000313" key="2">
    <source>
        <dbReference type="EMBL" id="MFB9212758.1"/>
    </source>
</evidence>
<sequence length="145" mass="16453">MENKKGAPRFPMPMRGLLLLVGMYTFAWGAFFKWFGEPLLSWLAIQIETPIATNTNVFGSFGMLIGFLVFLSAFYPISWLYFILAGIIGKLISGVWFILAYGELLGFNKRTLFHLGFNEFAGMIILSIILIRALKVKKYLKTLPD</sequence>
<organism evidence="2 3">
    <name type="scientific">Echinicola jeungdonensis</name>
    <dbReference type="NCBI Taxonomy" id="709343"/>
    <lineage>
        <taxon>Bacteria</taxon>
        <taxon>Pseudomonadati</taxon>
        <taxon>Bacteroidota</taxon>
        <taxon>Cytophagia</taxon>
        <taxon>Cytophagales</taxon>
        <taxon>Cyclobacteriaceae</taxon>
        <taxon>Echinicola</taxon>
    </lineage>
</organism>
<keyword evidence="3" id="KW-1185">Reference proteome</keyword>
<keyword evidence="1" id="KW-0812">Transmembrane</keyword>
<feature type="transmembrane region" description="Helical" evidence="1">
    <location>
        <begin position="12"/>
        <end position="31"/>
    </location>
</feature>
<feature type="transmembrane region" description="Helical" evidence="1">
    <location>
        <begin position="51"/>
        <end position="71"/>
    </location>
</feature>
<evidence type="ECO:0008006" key="4">
    <source>
        <dbReference type="Google" id="ProtNLM"/>
    </source>
</evidence>
<dbReference type="RefSeq" id="WP_290247467.1">
    <property type="nucleotide sequence ID" value="NZ_JAUFQT010000001.1"/>
</dbReference>
<keyword evidence="1" id="KW-0472">Membrane</keyword>
<reference evidence="2 3" key="1">
    <citation type="submission" date="2024-09" db="EMBL/GenBank/DDBJ databases">
        <authorList>
            <person name="Sun Q."/>
            <person name="Mori K."/>
        </authorList>
    </citation>
    <scope>NUCLEOTIDE SEQUENCE [LARGE SCALE GENOMIC DNA]</scope>
    <source>
        <strain evidence="2 3">CECT 7682</strain>
    </source>
</reference>
<dbReference type="Proteomes" id="UP001589654">
    <property type="component" value="Unassembled WGS sequence"/>
</dbReference>
<dbReference type="EMBL" id="JBHMEW010000063">
    <property type="protein sequence ID" value="MFB9212758.1"/>
    <property type="molecule type" value="Genomic_DNA"/>
</dbReference>
<evidence type="ECO:0000313" key="3">
    <source>
        <dbReference type="Proteomes" id="UP001589654"/>
    </source>
</evidence>